<organism evidence="2 3">
    <name type="scientific">Cyclobacterium marinum (strain ATCC 25205 / DSM 745 / LMG 13164 / NCIMB 1802)</name>
    <name type="common">Flectobacillus marinus</name>
    <dbReference type="NCBI Taxonomy" id="880070"/>
    <lineage>
        <taxon>Bacteria</taxon>
        <taxon>Pseudomonadati</taxon>
        <taxon>Bacteroidota</taxon>
        <taxon>Cytophagia</taxon>
        <taxon>Cytophagales</taxon>
        <taxon>Cyclobacteriaceae</taxon>
        <taxon>Cyclobacterium</taxon>
    </lineage>
</organism>
<sequence>MSEKNKEAAKAPDPANEKLAGLEADNAALVQENKELKAELKDAQEIVKDLKTQVQASKGGKTNTIKIGKDMYKVVGGFRKKEKAFTAEDIASNEKLVKELLEKGSGLIVKIK</sequence>
<gene>
    <name evidence="2" type="ordered locus">Cycma_0249</name>
</gene>
<feature type="coiled-coil region" evidence="1">
    <location>
        <begin position="19"/>
        <end position="53"/>
    </location>
</feature>
<dbReference type="AlphaFoldDB" id="G0J390"/>
<dbReference type="Proteomes" id="UP000001635">
    <property type="component" value="Chromosome"/>
</dbReference>
<protein>
    <submittedName>
        <fullName evidence="2">Uncharacterized protein</fullName>
    </submittedName>
</protein>
<proteinExistence type="predicted"/>
<evidence type="ECO:0000313" key="3">
    <source>
        <dbReference type="Proteomes" id="UP000001635"/>
    </source>
</evidence>
<dbReference type="RefSeq" id="WP_014018330.1">
    <property type="nucleotide sequence ID" value="NC_015914.1"/>
</dbReference>
<dbReference type="HOGENOM" id="CLU_2141761_0_0_10"/>
<keyword evidence="3" id="KW-1185">Reference proteome</keyword>
<accession>G0J390</accession>
<name>G0J390_CYCMS</name>
<evidence type="ECO:0000256" key="1">
    <source>
        <dbReference type="SAM" id="Coils"/>
    </source>
</evidence>
<dbReference type="STRING" id="880070.Cycma_0249"/>
<evidence type="ECO:0000313" key="2">
    <source>
        <dbReference type="EMBL" id="AEL24031.1"/>
    </source>
</evidence>
<reference evidence="3" key="1">
    <citation type="submission" date="2011-07" db="EMBL/GenBank/DDBJ databases">
        <title>The complete genome of Cyclobacterium marinum DSM 745.</title>
        <authorList>
            <person name="Lucas S."/>
            <person name="Han J."/>
            <person name="Lapidus A."/>
            <person name="Bruce D."/>
            <person name="Goodwin L."/>
            <person name="Pitluck S."/>
            <person name="Peters L."/>
            <person name="Kyrpides N."/>
            <person name="Mavromatis K."/>
            <person name="Ivanova N."/>
            <person name="Ovchinnikova G."/>
            <person name="Chertkov O."/>
            <person name="Detter J.C."/>
            <person name="Tapia R."/>
            <person name="Han C."/>
            <person name="Land M."/>
            <person name="Hauser L."/>
            <person name="Markowitz V."/>
            <person name="Cheng J.-F."/>
            <person name="Hugenholtz P."/>
            <person name="Woyke T."/>
            <person name="Wu D."/>
            <person name="Tindall B."/>
            <person name="Schuetze A."/>
            <person name="Brambilla E."/>
            <person name="Klenk H.-P."/>
            <person name="Eisen J.A."/>
        </authorList>
    </citation>
    <scope>NUCLEOTIDE SEQUENCE [LARGE SCALE GENOMIC DNA]</scope>
    <source>
        <strain evidence="3">ATCC 25205 / DSM 745 / LMG 13164 / NCIMB 1802</strain>
    </source>
</reference>
<dbReference type="KEGG" id="cmr:Cycma_0249"/>
<keyword evidence="1" id="KW-0175">Coiled coil</keyword>
<dbReference type="EMBL" id="CP002955">
    <property type="protein sequence ID" value="AEL24031.1"/>
    <property type="molecule type" value="Genomic_DNA"/>
</dbReference>